<proteinExistence type="predicted"/>
<evidence type="ECO:0000313" key="2">
    <source>
        <dbReference type="Proteomes" id="UP001469553"/>
    </source>
</evidence>
<reference evidence="1 2" key="1">
    <citation type="submission" date="2021-06" db="EMBL/GenBank/DDBJ databases">
        <authorList>
            <person name="Palmer J.M."/>
        </authorList>
    </citation>
    <scope>NUCLEOTIDE SEQUENCE [LARGE SCALE GENOMIC DNA]</scope>
    <source>
        <strain evidence="1 2">AS_MEX2019</strain>
        <tissue evidence="1">Muscle</tissue>
    </source>
</reference>
<dbReference type="Proteomes" id="UP001469553">
    <property type="component" value="Unassembled WGS sequence"/>
</dbReference>
<keyword evidence="2" id="KW-1185">Reference proteome</keyword>
<gene>
    <name evidence="1" type="ORF">AMECASPLE_029106</name>
</gene>
<sequence>MLKVAGVLAMHRFTTPKFPNGRGVWFSSDADSAVGHSKLAYDGCAESGLDQSQGCTSIDEFTRDVPPTSTPLSDVDALHHLTDMVGQLGAQIGESIVSKLMSAGVINMNSEQ</sequence>
<evidence type="ECO:0000313" key="1">
    <source>
        <dbReference type="EMBL" id="MEQ2285173.1"/>
    </source>
</evidence>
<comment type="caution">
    <text evidence="1">The sequence shown here is derived from an EMBL/GenBank/DDBJ whole genome shotgun (WGS) entry which is preliminary data.</text>
</comment>
<dbReference type="EMBL" id="JAHRIP010012690">
    <property type="protein sequence ID" value="MEQ2285173.1"/>
    <property type="molecule type" value="Genomic_DNA"/>
</dbReference>
<organism evidence="1 2">
    <name type="scientific">Ameca splendens</name>
    <dbReference type="NCBI Taxonomy" id="208324"/>
    <lineage>
        <taxon>Eukaryota</taxon>
        <taxon>Metazoa</taxon>
        <taxon>Chordata</taxon>
        <taxon>Craniata</taxon>
        <taxon>Vertebrata</taxon>
        <taxon>Euteleostomi</taxon>
        <taxon>Actinopterygii</taxon>
        <taxon>Neopterygii</taxon>
        <taxon>Teleostei</taxon>
        <taxon>Neoteleostei</taxon>
        <taxon>Acanthomorphata</taxon>
        <taxon>Ovalentaria</taxon>
        <taxon>Atherinomorphae</taxon>
        <taxon>Cyprinodontiformes</taxon>
        <taxon>Goodeidae</taxon>
        <taxon>Ameca</taxon>
    </lineage>
</organism>
<protein>
    <submittedName>
        <fullName evidence="1">Uncharacterized protein</fullName>
    </submittedName>
</protein>
<name>A0ABV0XUJ0_9TELE</name>
<accession>A0ABV0XUJ0</accession>